<dbReference type="Pfam" id="PF00561">
    <property type="entry name" value="Abhydrolase_1"/>
    <property type="match status" value="1"/>
</dbReference>
<dbReference type="AlphaFoldDB" id="A0A016U7W2"/>
<reference evidence="5" key="1">
    <citation type="journal article" date="2015" name="Nat. Genet.">
        <title>The genome and transcriptome of the zoonotic hookworm Ancylostoma ceylanicum identify infection-specific gene families.</title>
        <authorList>
            <person name="Schwarz E.M."/>
            <person name="Hu Y."/>
            <person name="Antoshechkin I."/>
            <person name="Miller M.M."/>
            <person name="Sternberg P.W."/>
            <person name="Aroian R.V."/>
        </authorList>
    </citation>
    <scope>NUCLEOTIDE SEQUENCE</scope>
    <source>
        <strain evidence="5">HY135</strain>
    </source>
</reference>
<dbReference type="PANTHER" id="PTHR10794">
    <property type="entry name" value="ABHYDROLASE DOMAIN-CONTAINING PROTEIN"/>
    <property type="match status" value="1"/>
</dbReference>
<dbReference type="EMBL" id="JARK01001387">
    <property type="protein sequence ID" value="EYC11265.1"/>
    <property type="molecule type" value="Genomic_DNA"/>
</dbReference>
<dbReference type="InterPro" id="IPR000073">
    <property type="entry name" value="AB_hydrolase_1"/>
</dbReference>
<evidence type="ECO:0000256" key="1">
    <source>
        <dbReference type="ARBA" id="ARBA00010884"/>
    </source>
</evidence>
<dbReference type="GO" id="GO:0047372">
    <property type="term" value="F:monoacylglycerol lipase activity"/>
    <property type="evidence" value="ECO:0007669"/>
    <property type="project" value="TreeGrafter"/>
</dbReference>
<accession>A0A016U7W2</accession>
<dbReference type="GO" id="GO:0008126">
    <property type="term" value="F:acetylesterase activity"/>
    <property type="evidence" value="ECO:0007669"/>
    <property type="project" value="TreeGrafter"/>
</dbReference>
<evidence type="ECO:0000259" key="3">
    <source>
        <dbReference type="Pfam" id="PF00561"/>
    </source>
</evidence>
<protein>
    <recommendedName>
        <fullName evidence="3">AB hydrolase-1 domain-containing protein</fullName>
    </recommendedName>
</protein>
<dbReference type="GO" id="GO:0051792">
    <property type="term" value="P:medium-chain fatty acid biosynthetic process"/>
    <property type="evidence" value="ECO:0007669"/>
    <property type="project" value="TreeGrafter"/>
</dbReference>
<comment type="caution">
    <text evidence="4">The sequence shown here is derived from an EMBL/GenBank/DDBJ whole genome shotgun (WGS) entry which is preliminary data.</text>
</comment>
<dbReference type="OrthoDB" id="247542at2759"/>
<dbReference type="Gene3D" id="3.40.50.1820">
    <property type="entry name" value="alpha/beta hydrolase"/>
    <property type="match status" value="1"/>
</dbReference>
<feature type="transmembrane region" description="Helical" evidence="2">
    <location>
        <begin position="33"/>
        <end position="54"/>
    </location>
</feature>
<feature type="transmembrane region" description="Helical" evidence="2">
    <location>
        <begin position="112"/>
        <end position="132"/>
    </location>
</feature>
<keyword evidence="2" id="KW-0472">Membrane</keyword>
<dbReference type="Proteomes" id="UP000024635">
    <property type="component" value="Unassembled WGS sequence"/>
</dbReference>
<dbReference type="STRING" id="53326.A0A016U7W2"/>
<evidence type="ECO:0000313" key="5">
    <source>
        <dbReference type="Proteomes" id="UP000024635"/>
    </source>
</evidence>
<dbReference type="GO" id="GO:0051793">
    <property type="term" value="P:medium-chain fatty acid catabolic process"/>
    <property type="evidence" value="ECO:0007669"/>
    <property type="project" value="TreeGrafter"/>
</dbReference>
<name>A0A016U7W2_9BILA</name>
<dbReference type="PANTHER" id="PTHR10794:SF63">
    <property type="entry name" value="ALPHA_BETA HYDROLASE 1, ISOFORM A"/>
    <property type="match status" value="1"/>
</dbReference>
<keyword evidence="2" id="KW-0812">Transmembrane</keyword>
<dbReference type="InterPro" id="IPR050960">
    <property type="entry name" value="AB_hydrolase_4_sf"/>
</dbReference>
<evidence type="ECO:0000256" key="2">
    <source>
        <dbReference type="SAM" id="Phobius"/>
    </source>
</evidence>
<evidence type="ECO:0000313" key="4">
    <source>
        <dbReference type="EMBL" id="EYC11265.1"/>
    </source>
</evidence>
<feature type="domain" description="AB hydrolase-1" evidence="3">
    <location>
        <begin position="220"/>
        <end position="463"/>
    </location>
</feature>
<comment type="similarity">
    <text evidence="1">Belongs to the AB hydrolase superfamily. AB hydrolase 4 family.</text>
</comment>
<organism evidence="4 5">
    <name type="scientific">Ancylostoma ceylanicum</name>
    <dbReference type="NCBI Taxonomy" id="53326"/>
    <lineage>
        <taxon>Eukaryota</taxon>
        <taxon>Metazoa</taxon>
        <taxon>Ecdysozoa</taxon>
        <taxon>Nematoda</taxon>
        <taxon>Chromadorea</taxon>
        <taxon>Rhabditida</taxon>
        <taxon>Rhabditina</taxon>
        <taxon>Rhabditomorpha</taxon>
        <taxon>Strongyloidea</taxon>
        <taxon>Ancylostomatidae</taxon>
        <taxon>Ancylostomatinae</taxon>
        <taxon>Ancylostoma</taxon>
    </lineage>
</organism>
<keyword evidence="2" id="KW-1133">Transmembrane helix</keyword>
<dbReference type="InterPro" id="IPR029058">
    <property type="entry name" value="AB_hydrolase_fold"/>
</dbReference>
<proteinExistence type="inferred from homology"/>
<dbReference type="SUPFAM" id="SSF53474">
    <property type="entry name" value="alpha/beta-Hydrolases"/>
    <property type="match status" value="1"/>
</dbReference>
<gene>
    <name evidence="4" type="primary">Acey_s0051.g2107</name>
    <name evidence="4" type="ORF">Y032_0051g2107</name>
</gene>
<sequence>MLTTCLLEQLRGVFCAAVGRATKCTRSLRTTRVAIVGGGLGHGLASTVGCLILVTPNCSGGLVHRLLKRVIGQLPPARIRSREDSAWSVAVLGLFPSRTNHLRLNMTNKFCATMLAVVGFVIVAVPASLWLYSKYNSQKPKVYAKTDGKLFDRVSKHVPVLKKVYTLPWWCPFGDAQTIVSGTLRKCPPLPFIREVIEFEDGGALGIDWLHPEGCADDAPIVLFLPGITGSTRDCSYILYPAQKICARKWRVVVYNPRGLGGVHLRNRIAYNSVRHHDVAEVIKRISSRYPKAKMIGCGFSMGGMVLWNYLATCTKENVVLQGALIVSSPFDPSSTTNSLESFFAKYTYNRHITKKLVAFAERYREHYEDHEVMNFDNVLKSVTIREFDTRFTAPLFGYDSVDHYYAHAAPNKKVQKIPVPTLCLNADDDCFSPKEAIPVNEMSASESVVGVVTRGGGHTAFLRTGNPNQGGLVDELLIEWATMLINDLY</sequence>
<keyword evidence="5" id="KW-1185">Reference proteome</keyword>